<comment type="caution">
    <text evidence="13">The sequence shown here is derived from an EMBL/GenBank/DDBJ whole genome shotgun (WGS) entry which is preliminary data.</text>
</comment>
<dbReference type="Proteomes" id="UP000019246">
    <property type="component" value="Unassembled WGS sequence"/>
</dbReference>
<dbReference type="Pfam" id="PF01842">
    <property type="entry name" value="ACT"/>
    <property type="match status" value="1"/>
</dbReference>
<evidence type="ECO:0000256" key="1">
    <source>
        <dbReference type="ARBA" id="ARBA00004741"/>
    </source>
</evidence>
<accession>W7ARL8</accession>
<dbReference type="GO" id="GO:0004664">
    <property type="term" value="F:prephenate dehydratase activity"/>
    <property type="evidence" value="ECO:0007669"/>
    <property type="project" value="UniProtKB-UniRule"/>
</dbReference>
<proteinExistence type="predicted"/>
<evidence type="ECO:0000256" key="2">
    <source>
        <dbReference type="ARBA" id="ARBA00013147"/>
    </source>
</evidence>
<evidence type="ECO:0000313" key="13">
    <source>
        <dbReference type="EMBL" id="EUJ17789.1"/>
    </source>
</evidence>
<dbReference type="InterPro" id="IPR001086">
    <property type="entry name" value="Preph_deHydtase"/>
</dbReference>
<keyword evidence="5 10" id="KW-0057">Aromatic amino acid biosynthesis</keyword>
<dbReference type="AlphaFoldDB" id="W7ARL8"/>
<dbReference type="GO" id="GO:0005737">
    <property type="term" value="C:cytoplasm"/>
    <property type="evidence" value="ECO:0007669"/>
    <property type="project" value="TreeGrafter"/>
</dbReference>
<evidence type="ECO:0000256" key="3">
    <source>
        <dbReference type="ARBA" id="ARBA00021872"/>
    </source>
</evidence>
<dbReference type="FunFam" id="3.40.190.10:FF:000034">
    <property type="entry name" value="Chorismate mutase/prephenate dehydratase"/>
    <property type="match status" value="1"/>
</dbReference>
<dbReference type="InterPro" id="IPR002912">
    <property type="entry name" value="ACT_dom"/>
</dbReference>
<gene>
    <name evidence="10" type="primary">pheA</name>
    <name evidence="13" type="ORF">MAQA_12351</name>
</gene>
<comment type="pathway">
    <text evidence="1 10">Amino-acid biosynthesis; L-phenylalanine biosynthesis; phenylpyruvate from prephenate: step 1/1.</text>
</comment>
<evidence type="ECO:0000256" key="9">
    <source>
        <dbReference type="PIRSR" id="PIRSR001500-2"/>
    </source>
</evidence>
<dbReference type="PANTHER" id="PTHR21022:SF19">
    <property type="entry name" value="PREPHENATE DEHYDRATASE-RELATED"/>
    <property type="match status" value="1"/>
</dbReference>
<dbReference type="FunFam" id="3.40.190.10:FF:000064">
    <property type="entry name" value="Prephenate dehydratase"/>
    <property type="match status" value="1"/>
</dbReference>
<dbReference type="STRING" id="1265818.MAQA_12351"/>
<dbReference type="Gene3D" id="3.30.70.260">
    <property type="match status" value="1"/>
</dbReference>
<dbReference type="UniPathway" id="UPA00121">
    <property type="reaction ID" value="UER00345"/>
</dbReference>
<comment type="catalytic activity">
    <reaction evidence="8 10">
        <text>prephenate + H(+) = 3-phenylpyruvate + CO2 + H2O</text>
        <dbReference type="Rhea" id="RHEA:21648"/>
        <dbReference type="ChEBI" id="CHEBI:15377"/>
        <dbReference type="ChEBI" id="CHEBI:15378"/>
        <dbReference type="ChEBI" id="CHEBI:16526"/>
        <dbReference type="ChEBI" id="CHEBI:18005"/>
        <dbReference type="ChEBI" id="CHEBI:29934"/>
        <dbReference type="EC" id="4.2.1.51"/>
    </reaction>
</comment>
<dbReference type="SUPFAM" id="SSF55021">
    <property type="entry name" value="ACT-like"/>
    <property type="match status" value="1"/>
</dbReference>
<dbReference type="PANTHER" id="PTHR21022">
    <property type="entry name" value="PREPHENATE DEHYDRATASE P PROTEIN"/>
    <property type="match status" value="1"/>
</dbReference>
<dbReference type="Gene3D" id="3.40.190.10">
    <property type="entry name" value="Periplasmic binding protein-like II"/>
    <property type="match status" value="2"/>
</dbReference>
<evidence type="ECO:0000259" key="12">
    <source>
        <dbReference type="PROSITE" id="PS51671"/>
    </source>
</evidence>
<reference evidence="13 14" key="1">
    <citation type="journal article" date="2014" name="Int. J. Syst. Evol. Microbiol.">
        <title>Listeria floridensis sp. nov., Listeria aquatica sp. nov., Listeria cornellensis sp. nov., Listeria riparia sp. nov. and Listeria grandensis sp. nov., from agricultural and natural environments.</title>
        <authorList>
            <person name="den Bakker H.C."/>
            <person name="Warchocki S."/>
            <person name="Wright E.M."/>
            <person name="Allred A.F."/>
            <person name="Ahlstrom C."/>
            <person name="Manuel C.S."/>
            <person name="Stasiewicz M.J."/>
            <person name="Burrell A."/>
            <person name="Roof S."/>
            <person name="Strawn L."/>
            <person name="Fortes E.D."/>
            <person name="Nightingale K.K."/>
            <person name="Kephart D."/>
            <person name="Wiedmann M."/>
        </authorList>
    </citation>
    <scope>NUCLEOTIDE SEQUENCE [LARGE SCALE GENOMIC DNA]</scope>
    <source>
        <strain evidence="13 14">FSL S10-1188</strain>
    </source>
</reference>
<dbReference type="EMBL" id="AOCG01000012">
    <property type="protein sequence ID" value="EUJ17789.1"/>
    <property type="molecule type" value="Genomic_DNA"/>
</dbReference>
<dbReference type="PIRSF" id="PIRSF001500">
    <property type="entry name" value="Chor_mut_pdt_Ppr"/>
    <property type="match status" value="1"/>
</dbReference>
<dbReference type="FunFam" id="3.30.70.260:FF:000012">
    <property type="entry name" value="Prephenate dehydratase"/>
    <property type="match status" value="1"/>
</dbReference>
<evidence type="ECO:0000259" key="11">
    <source>
        <dbReference type="PROSITE" id="PS51171"/>
    </source>
</evidence>
<evidence type="ECO:0000256" key="4">
    <source>
        <dbReference type="ARBA" id="ARBA00022605"/>
    </source>
</evidence>
<feature type="domain" description="Prephenate dehydratase" evidence="11">
    <location>
        <begin position="2"/>
        <end position="182"/>
    </location>
</feature>
<dbReference type="CDD" id="cd04905">
    <property type="entry name" value="ACT_CM-PDT"/>
    <property type="match status" value="1"/>
</dbReference>
<feature type="site" description="Essential for prephenate dehydratase activity" evidence="9">
    <location>
        <position position="175"/>
    </location>
</feature>
<evidence type="ECO:0000313" key="14">
    <source>
        <dbReference type="Proteomes" id="UP000019246"/>
    </source>
</evidence>
<protein>
    <recommendedName>
        <fullName evidence="3 10">Prephenate dehydratase</fullName>
        <shortName evidence="10">PDT</shortName>
        <ecNumber evidence="2 10">4.2.1.51</ecNumber>
    </recommendedName>
</protein>
<evidence type="ECO:0000256" key="6">
    <source>
        <dbReference type="ARBA" id="ARBA00023222"/>
    </source>
</evidence>
<dbReference type="InterPro" id="IPR045865">
    <property type="entry name" value="ACT-like_dom_sf"/>
</dbReference>
<dbReference type="InterPro" id="IPR018528">
    <property type="entry name" value="Preph_deHydtase_CS"/>
</dbReference>
<dbReference type="CDD" id="cd13633">
    <property type="entry name" value="PBP2_Sa-PDT_like"/>
    <property type="match status" value="1"/>
</dbReference>
<evidence type="ECO:0000256" key="5">
    <source>
        <dbReference type="ARBA" id="ARBA00023141"/>
    </source>
</evidence>
<dbReference type="PROSITE" id="PS51671">
    <property type="entry name" value="ACT"/>
    <property type="match status" value="1"/>
</dbReference>
<keyword evidence="4 10" id="KW-0028">Amino-acid biosynthesis</keyword>
<evidence type="ECO:0000256" key="7">
    <source>
        <dbReference type="ARBA" id="ARBA00023239"/>
    </source>
</evidence>
<sequence length="291" mass="32047">MDIAYLGPVASFTHSAAQYAFPDENLVPLGTIPDAIMAIQRGEVDAAVVPIENTIEGGVNTTLDYLFHFADVPIQAEIVLPIAQHVMVHPQNEAVWKSVQKVLSHPQGLAQCAKFLHEHLYGVEQIATPSTAYAAKWVKEHPDELAAAIAPDLAAAQYGLKTVQANAQDIELNQTRFAVLSRKKPKLALPAEEEKTSISVILPNNLPGALHKVLSAFAWRNIDLSKIESRPLKTSLGEYFFLIDLYSSEKTELVKNALSEINLLGGETKVLGTYHVFRILKKHRRGLNQCE</sequence>
<evidence type="ECO:0000256" key="10">
    <source>
        <dbReference type="RuleBase" id="RU361254"/>
    </source>
</evidence>
<dbReference type="InterPro" id="IPR008242">
    <property type="entry name" value="Chor_mutase/pphenate_deHydtase"/>
</dbReference>
<dbReference type="RefSeq" id="WP_036073610.1">
    <property type="nucleotide sequence ID" value="NZ_AOCG01000012.1"/>
</dbReference>
<keyword evidence="7 10" id="KW-0456">Lyase</keyword>
<dbReference type="NCBIfam" id="NF008865">
    <property type="entry name" value="PRK11898.1"/>
    <property type="match status" value="1"/>
</dbReference>
<keyword evidence="14" id="KW-1185">Reference proteome</keyword>
<dbReference type="OrthoDB" id="9802281at2"/>
<keyword evidence="6 10" id="KW-0584">Phenylalanine biosynthesis</keyword>
<evidence type="ECO:0000256" key="8">
    <source>
        <dbReference type="ARBA" id="ARBA00047848"/>
    </source>
</evidence>
<dbReference type="PROSITE" id="PS00858">
    <property type="entry name" value="PREPHENATE_DEHYDR_2"/>
    <property type="match status" value="1"/>
</dbReference>
<dbReference type="EC" id="4.2.1.51" evidence="2 10"/>
<organism evidence="13 14">
    <name type="scientific">Listeria aquatica FSL S10-1188</name>
    <dbReference type="NCBI Taxonomy" id="1265818"/>
    <lineage>
        <taxon>Bacteria</taxon>
        <taxon>Bacillati</taxon>
        <taxon>Bacillota</taxon>
        <taxon>Bacilli</taxon>
        <taxon>Bacillales</taxon>
        <taxon>Listeriaceae</taxon>
        <taxon>Listeria</taxon>
    </lineage>
</organism>
<feature type="domain" description="ACT" evidence="12">
    <location>
        <begin position="198"/>
        <end position="275"/>
    </location>
</feature>
<dbReference type="PROSITE" id="PS51171">
    <property type="entry name" value="PREPHENATE_DEHYDR_3"/>
    <property type="match status" value="1"/>
</dbReference>
<dbReference type="GO" id="GO:0009094">
    <property type="term" value="P:L-phenylalanine biosynthetic process"/>
    <property type="evidence" value="ECO:0007669"/>
    <property type="project" value="UniProtKB-UniPathway"/>
</dbReference>
<dbReference type="SUPFAM" id="SSF53850">
    <property type="entry name" value="Periplasmic binding protein-like II"/>
    <property type="match status" value="1"/>
</dbReference>
<dbReference type="Pfam" id="PF00800">
    <property type="entry name" value="PDT"/>
    <property type="match status" value="1"/>
</dbReference>
<name>W7ARL8_9LIST</name>
<dbReference type="PATRIC" id="fig|1265818.5.peg.2486"/>